<organism evidence="2 3">
    <name type="scientific">Thalassobius vesicularis</name>
    <dbReference type="NCBI Taxonomy" id="1294297"/>
    <lineage>
        <taxon>Bacteria</taxon>
        <taxon>Pseudomonadati</taxon>
        <taxon>Pseudomonadota</taxon>
        <taxon>Alphaproteobacteria</taxon>
        <taxon>Rhodobacterales</taxon>
        <taxon>Roseobacteraceae</taxon>
        <taxon>Thalassovita</taxon>
    </lineage>
</organism>
<sequence>MSKLKAAFKNRIARFAGETEGTVAIEAVIALPILFWAFLASFVFFDAYRQNSINIKAAYTVGDMLSRETNSIDGDYLDGMKSLFDYLAGPARNTKMRVTVLQWDEEDDAYIRDWSKTRGGVTELTNNDLAALTNDLPIMADNERLILVETWSHYTPPFNVGLAERDMYNFVFTSPRFSPLLPWSNG</sequence>
<keyword evidence="1" id="KW-1133">Transmembrane helix</keyword>
<dbReference type="AlphaFoldDB" id="A0A4V3UZ84"/>
<feature type="transmembrane region" description="Helical" evidence="1">
    <location>
        <begin position="21"/>
        <end position="45"/>
    </location>
</feature>
<dbReference type="OrthoDB" id="7876207at2"/>
<gene>
    <name evidence="2" type="ORF">E7681_04495</name>
</gene>
<evidence type="ECO:0000313" key="3">
    <source>
        <dbReference type="Proteomes" id="UP000306113"/>
    </source>
</evidence>
<proteinExistence type="predicted"/>
<evidence type="ECO:0000256" key="1">
    <source>
        <dbReference type="SAM" id="Phobius"/>
    </source>
</evidence>
<protein>
    <recommendedName>
        <fullName evidence="4">Pilus assembly protein</fullName>
    </recommendedName>
</protein>
<keyword evidence="1" id="KW-0812">Transmembrane</keyword>
<keyword evidence="3" id="KW-1185">Reference proteome</keyword>
<evidence type="ECO:0000313" key="2">
    <source>
        <dbReference type="EMBL" id="THD75719.1"/>
    </source>
</evidence>
<evidence type="ECO:0008006" key="4">
    <source>
        <dbReference type="Google" id="ProtNLM"/>
    </source>
</evidence>
<reference evidence="2 3" key="1">
    <citation type="submission" date="2019-04" db="EMBL/GenBank/DDBJ databases">
        <title>Draft genome sequence of Youngimonas vesicularis.</title>
        <authorList>
            <person name="Hameed A."/>
        </authorList>
    </citation>
    <scope>NUCLEOTIDE SEQUENCE [LARGE SCALE GENOMIC DNA]</scope>
    <source>
        <strain evidence="2 3">CC-AMW-E</strain>
    </source>
</reference>
<name>A0A4V3UZ84_9RHOB</name>
<accession>A0A4V3UZ84</accession>
<comment type="caution">
    <text evidence="2">The sequence shown here is derived from an EMBL/GenBank/DDBJ whole genome shotgun (WGS) entry which is preliminary data.</text>
</comment>
<keyword evidence="1" id="KW-0472">Membrane</keyword>
<dbReference type="RefSeq" id="WP_136338082.1">
    <property type="nucleotide sequence ID" value="NZ_SSMD01000002.1"/>
</dbReference>
<dbReference type="Proteomes" id="UP000306113">
    <property type="component" value="Unassembled WGS sequence"/>
</dbReference>
<dbReference type="EMBL" id="SSMD01000002">
    <property type="protein sequence ID" value="THD75719.1"/>
    <property type="molecule type" value="Genomic_DNA"/>
</dbReference>